<sequence length="47" mass="5456">MKRGVAVMTVMDLFNFVIDQNIADDDVDDYLEKGSAKDVGEWRYTRK</sequence>
<protein>
    <submittedName>
        <fullName evidence="1">Uncharacterized protein</fullName>
    </submittedName>
</protein>
<reference evidence="1" key="5">
    <citation type="journal article" date="2021" name="G3 (Bethesda)">
        <title>Aegilops tauschii genome assembly Aet v5.0 features greater sequence contiguity and improved annotation.</title>
        <authorList>
            <person name="Wang L."/>
            <person name="Zhu T."/>
            <person name="Rodriguez J.C."/>
            <person name="Deal K.R."/>
            <person name="Dubcovsky J."/>
            <person name="McGuire P.E."/>
            <person name="Lux T."/>
            <person name="Spannagl M."/>
            <person name="Mayer K.F.X."/>
            <person name="Baldrich P."/>
            <person name="Meyers B.C."/>
            <person name="Huo N."/>
            <person name="Gu Y.Q."/>
            <person name="Zhou H."/>
            <person name="Devos K.M."/>
            <person name="Bennetzen J.L."/>
            <person name="Unver T."/>
            <person name="Budak H."/>
            <person name="Gulick P.J."/>
            <person name="Galiba G."/>
            <person name="Kalapos B."/>
            <person name="Nelson D.R."/>
            <person name="Li P."/>
            <person name="You F.M."/>
            <person name="Luo M.C."/>
            <person name="Dvorak J."/>
        </authorList>
    </citation>
    <scope>NUCLEOTIDE SEQUENCE [LARGE SCALE GENOMIC DNA]</scope>
    <source>
        <strain evidence="1">cv. AL8/78</strain>
    </source>
</reference>
<organism evidence="1 2">
    <name type="scientific">Aegilops tauschii subsp. strangulata</name>
    <name type="common">Goatgrass</name>
    <dbReference type="NCBI Taxonomy" id="200361"/>
    <lineage>
        <taxon>Eukaryota</taxon>
        <taxon>Viridiplantae</taxon>
        <taxon>Streptophyta</taxon>
        <taxon>Embryophyta</taxon>
        <taxon>Tracheophyta</taxon>
        <taxon>Spermatophyta</taxon>
        <taxon>Magnoliopsida</taxon>
        <taxon>Liliopsida</taxon>
        <taxon>Poales</taxon>
        <taxon>Poaceae</taxon>
        <taxon>BOP clade</taxon>
        <taxon>Pooideae</taxon>
        <taxon>Triticodae</taxon>
        <taxon>Triticeae</taxon>
        <taxon>Triticinae</taxon>
        <taxon>Aegilops</taxon>
    </lineage>
</organism>
<reference evidence="1" key="3">
    <citation type="journal article" date="2017" name="Nature">
        <title>Genome sequence of the progenitor of the wheat D genome Aegilops tauschii.</title>
        <authorList>
            <person name="Luo M.C."/>
            <person name="Gu Y.Q."/>
            <person name="Puiu D."/>
            <person name="Wang H."/>
            <person name="Twardziok S.O."/>
            <person name="Deal K.R."/>
            <person name="Huo N."/>
            <person name="Zhu T."/>
            <person name="Wang L."/>
            <person name="Wang Y."/>
            <person name="McGuire P.E."/>
            <person name="Liu S."/>
            <person name="Long H."/>
            <person name="Ramasamy R.K."/>
            <person name="Rodriguez J.C."/>
            <person name="Van S.L."/>
            <person name="Yuan L."/>
            <person name="Wang Z."/>
            <person name="Xia Z."/>
            <person name="Xiao L."/>
            <person name="Anderson O.D."/>
            <person name="Ouyang S."/>
            <person name="Liang Y."/>
            <person name="Zimin A.V."/>
            <person name="Pertea G."/>
            <person name="Qi P."/>
            <person name="Bennetzen J.L."/>
            <person name="Dai X."/>
            <person name="Dawson M.W."/>
            <person name="Muller H.G."/>
            <person name="Kugler K."/>
            <person name="Rivarola-Duarte L."/>
            <person name="Spannagl M."/>
            <person name="Mayer K.F.X."/>
            <person name="Lu F.H."/>
            <person name="Bevan M.W."/>
            <person name="Leroy P."/>
            <person name="Li P."/>
            <person name="You F.M."/>
            <person name="Sun Q."/>
            <person name="Liu Z."/>
            <person name="Lyons E."/>
            <person name="Wicker T."/>
            <person name="Salzberg S.L."/>
            <person name="Devos K.M."/>
            <person name="Dvorak J."/>
        </authorList>
    </citation>
    <scope>NUCLEOTIDE SEQUENCE [LARGE SCALE GENOMIC DNA]</scope>
    <source>
        <strain evidence="1">cv. AL8/78</strain>
    </source>
</reference>
<evidence type="ECO:0000313" key="1">
    <source>
        <dbReference type="EnsemblPlants" id="AET7Gv20799300.9"/>
    </source>
</evidence>
<reference evidence="2" key="1">
    <citation type="journal article" date="2014" name="Science">
        <title>Ancient hybridizations among the ancestral genomes of bread wheat.</title>
        <authorList>
            <consortium name="International Wheat Genome Sequencing Consortium,"/>
            <person name="Marcussen T."/>
            <person name="Sandve S.R."/>
            <person name="Heier L."/>
            <person name="Spannagl M."/>
            <person name="Pfeifer M."/>
            <person name="Jakobsen K.S."/>
            <person name="Wulff B.B."/>
            <person name="Steuernagel B."/>
            <person name="Mayer K.F."/>
            <person name="Olsen O.A."/>
        </authorList>
    </citation>
    <scope>NUCLEOTIDE SEQUENCE [LARGE SCALE GENOMIC DNA]</scope>
    <source>
        <strain evidence="2">cv. AL8/78</strain>
    </source>
</reference>
<proteinExistence type="predicted"/>
<dbReference type="AlphaFoldDB" id="A0A453S352"/>
<dbReference type="Proteomes" id="UP000015105">
    <property type="component" value="Chromosome 7D"/>
</dbReference>
<reference evidence="1" key="4">
    <citation type="submission" date="2019-03" db="UniProtKB">
        <authorList>
            <consortium name="EnsemblPlants"/>
        </authorList>
    </citation>
    <scope>IDENTIFICATION</scope>
</reference>
<dbReference type="Gramene" id="AET7Gv20799300.9">
    <property type="protein sequence ID" value="AET7Gv20799300.9"/>
    <property type="gene ID" value="AET7Gv20799300"/>
</dbReference>
<dbReference type="EnsemblPlants" id="AET7Gv20799300.9">
    <property type="protein sequence ID" value="AET7Gv20799300.9"/>
    <property type="gene ID" value="AET7Gv20799300"/>
</dbReference>
<accession>A0A453S352</accession>
<keyword evidence="2" id="KW-1185">Reference proteome</keyword>
<reference evidence="2" key="2">
    <citation type="journal article" date="2017" name="Nat. Plants">
        <title>The Aegilops tauschii genome reveals multiple impacts of transposons.</title>
        <authorList>
            <person name="Zhao G."/>
            <person name="Zou C."/>
            <person name="Li K."/>
            <person name="Wang K."/>
            <person name="Li T."/>
            <person name="Gao L."/>
            <person name="Zhang X."/>
            <person name="Wang H."/>
            <person name="Yang Z."/>
            <person name="Liu X."/>
            <person name="Jiang W."/>
            <person name="Mao L."/>
            <person name="Kong X."/>
            <person name="Jiao Y."/>
            <person name="Jia J."/>
        </authorList>
    </citation>
    <scope>NUCLEOTIDE SEQUENCE [LARGE SCALE GENOMIC DNA]</scope>
    <source>
        <strain evidence="2">cv. AL8/78</strain>
    </source>
</reference>
<evidence type="ECO:0000313" key="2">
    <source>
        <dbReference type="Proteomes" id="UP000015105"/>
    </source>
</evidence>
<name>A0A453S352_AEGTS</name>